<gene>
    <name evidence="1" type="ORF">SBFV2_gp49</name>
</gene>
<keyword evidence="2" id="KW-1185">Reference proteome</keyword>
<evidence type="ECO:0000313" key="2">
    <source>
        <dbReference type="Proteomes" id="UP000277749"/>
    </source>
</evidence>
<dbReference type="EMBL" id="MK064563">
    <property type="protein sequence ID" value="AZI75816.1"/>
    <property type="molecule type" value="Genomic_DNA"/>
</dbReference>
<evidence type="ECO:0000313" key="1">
    <source>
        <dbReference type="EMBL" id="AZI75816.1"/>
    </source>
</evidence>
<proteinExistence type="predicted"/>
<reference evidence="1 2" key="1">
    <citation type="journal article" date="2018" name="Environ. Microbiol.">
        <title>New archaeal viruses discovered by metagenomic analysis of viral communities in enrichment cultures.</title>
        <authorList>
            <person name="Liu Y."/>
            <person name="Brandt D."/>
            <person name="Ishino S."/>
            <person name="Ishino Y."/>
            <person name="Koonin E.V."/>
            <person name="Kalinowski J."/>
            <person name="Krupovic M."/>
            <person name="Prangishvili D."/>
        </authorList>
    </citation>
    <scope>NUCLEOTIDE SEQUENCE [LARGE SCALE GENOMIC DNA]</scope>
</reference>
<dbReference type="Proteomes" id="UP000277749">
    <property type="component" value="Segment"/>
</dbReference>
<sequence length="357" mass="38615">MKLSLKVKDLEPLLKKSEQNVRIRSNLYVLEGKGLREVEFVGRVPGIGEIGRVRTKVVDKVLNIYKTHNKVTSLGLINYLYSIANALGYGVPISFTTTGSTYPSISGIYILAYPQSGTPIQVPVVILLQIVNQNLAVVFVVGTINASSNTVLSLLQFYESFVYVRAGSPSAGIINLYYYSNPVLFAEANVNITLQAGQAYTIVWEFLINYNYSFQGSYNSITWLTFLFYNSYRIASNYGSLSYIVTVPGSSNSVCGLSFSATSSISNDGFVYVASNGNVYFVIDVLLSNPVTQQGVSGSIYGLVYLLLNGYLLGYGSSGGTGCGAVFIAPASQVPINISSSQLPIVTYLISITVQSS</sequence>
<organism evidence="1 2">
    <name type="scientific">Sulfolobales Beppu filamentous virus 2</name>
    <dbReference type="NCBI Taxonomy" id="2493123"/>
    <lineage>
        <taxon>Viruses</taxon>
        <taxon>Adnaviria</taxon>
        <taxon>Zilligvirae</taxon>
        <taxon>Taleaviricota</taxon>
        <taxon>Tokiviricetes</taxon>
        <taxon>Ligamenvirales</taxon>
        <taxon>Lipothrixviridae</taxon>
        <taxon>Alphalipothrixvirus</taxon>
        <taxon>Alphalipothrixvirus umijigokuense</taxon>
    </lineage>
</organism>
<name>A0A3S8NEX5_9VIRU</name>
<protein>
    <submittedName>
        <fullName evidence="1">Uncharacterized protein</fullName>
    </submittedName>
</protein>
<accession>A0A3S8NEX5</accession>